<dbReference type="EC" id="2.4.1.101" evidence="13 16"/>
<keyword evidence="7 16" id="KW-0479">Metal-binding</keyword>
<dbReference type="Gene3D" id="3.90.550.10">
    <property type="entry name" value="Spore Coat Polysaccharide Biosynthesis Protein SpsA, Chain A"/>
    <property type="match status" value="1"/>
</dbReference>
<dbReference type="InterPro" id="IPR052261">
    <property type="entry name" value="Glycosyltransferase_13"/>
</dbReference>
<comment type="cofactor">
    <cofactor evidence="16">
        <name>Mn(2+)</name>
        <dbReference type="ChEBI" id="CHEBI:29035"/>
    </cofactor>
    <text evidence="16">The cofactor is mostly bound to the substrate.</text>
</comment>
<dbReference type="UniPathway" id="UPA00378"/>
<dbReference type="PANTHER" id="PTHR10468:SF0">
    <property type="entry name" value="ALPHA-1,3-MANNOSYL-GLYCOPROTEIN 2-BETA-N-ACETYLGLUCOSAMINYLTRANSFERASE"/>
    <property type="match status" value="1"/>
</dbReference>
<evidence type="ECO:0000256" key="15">
    <source>
        <dbReference type="ARBA" id="ARBA00049421"/>
    </source>
</evidence>
<dbReference type="GO" id="GO:0030145">
    <property type="term" value="F:manganese ion binding"/>
    <property type="evidence" value="ECO:0007669"/>
    <property type="project" value="UniProtKB-UniRule"/>
</dbReference>
<name>A0A7S1T5V5_9CHLO</name>
<evidence type="ECO:0000256" key="14">
    <source>
        <dbReference type="ARBA" id="ARBA00041712"/>
    </source>
</evidence>
<dbReference type="AlphaFoldDB" id="A0A7S1T5V5"/>
<evidence type="ECO:0000256" key="2">
    <source>
        <dbReference type="ARBA" id="ARBA00004922"/>
    </source>
</evidence>
<keyword evidence="12 16" id="KW-0464">Manganese</keyword>
<dbReference type="EMBL" id="HBGG01040396">
    <property type="protein sequence ID" value="CAD9222858.1"/>
    <property type="molecule type" value="Transcribed_RNA"/>
</dbReference>
<protein>
    <recommendedName>
        <fullName evidence="13 16">Alpha-1,3-mannosyl-glycoprotein 2-beta-N-acetylglucosaminyltransferase</fullName>
        <shortName evidence="16">GNT-I</shortName>
        <shortName evidence="16">GlcNAc-T I</shortName>
        <ecNumber evidence="13 16">2.4.1.101</ecNumber>
    </recommendedName>
    <alternativeName>
        <fullName evidence="14 16">N-glycosyl-oligosaccharide-glycoprotein N-acetylglucosaminyltransferase I</fullName>
    </alternativeName>
</protein>
<evidence type="ECO:0000256" key="5">
    <source>
        <dbReference type="ARBA" id="ARBA00022679"/>
    </source>
</evidence>
<keyword evidence="4 16" id="KW-0328">Glycosyltransferase</keyword>
<evidence type="ECO:0000256" key="11">
    <source>
        <dbReference type="ARBA" id="ARBA00023136"/>
    </source>
</evidence>
<evidence type="ECO:0000256" key="6">
    <source>
        <dbReference type="ARBA" id="ARBA00022692"/>
    </source>
</evidence>
<comment type="function">
    <text evidence="16">Initiates complex N-linked carbohydrate formation. Essential for the conversion of high-mannose to hybrid and complex N-glycans.</text>
</comment>
<dbReference type="GO" id="GO:0003827">
    <property type="term" value="F:alpha-1,3-mannosylglycoprotein 2-beta-N-acetylglucosaminyltransferase activity"/>
    <property type="evidence" value="ECO:0007669"/>
    <property type="project" value="UniProtKB-UniRule"/>
</dbReference>
<sequence length="101" mass="11237">MSFSSDFLLFFQATVRELMIATPTSPNQPSSSYITYSHGTVLSHGGLRILQAVLLKEDSSVWCISSWNDNGHKKLASNPKKLFRTSFFPGLGWMMVVPQAP</sequence>
<accession>A0A7S1T5V5</accession>
<comment type="catalytic activity">
    <reaction evidence="15 16">
        <text>N(4)-(alpha-D-Man-(1-&gt;3)-[alpha-D-Man-(1-&gt;3)-[alpha-D-Man-(1-&gt;6)]-alpha-D-Man-(1-&gt;6)]-beta-D-Man-(1-&gt;4)-beta-D-GlcNAc-(1-&gt;4)-beta-D-GlcNAc)-L-asparaginyl-[protein] (N-glucan mannose isomer 5A1,2) + UDP-N-acetyl-alpha-D-glucosamine = N(4)-{beta-D-GlcNAc-(1-&gt;2)-alpha-D-Man-(1-&gt;3)-[alpha-D-Man-(1-&gt;3)-[alpha-D-Man-(1-&gt;6)]-alpha-D-Man-(1-&gt;6)]-beta-D-Man-(1-&gt;4)-beta-D-GlcNAc-(1-&gt;4)-beta-D-GlcNAc}-L-asparaginyl-[protein] + UDP + H(+)</text>
        <dbReference type="Rhea" id="RHEA:11456"/>
        <dbReference type="Rhea" id="RHEA-COMP:14367"/>
        <dbReference type="Rhea" id="RHEA-COMP:14368"/>
        <dbReference type="ChEBI" id="CHEBI:15378"/>
        <dbReference type="ChEBI" id="CHEBI:57705"/>
        <dbReference type="ChEBI" id="CHEBI:58223"/>
        <dbReference type="ChEBI" id="CHEBI:59087"/>
        <dbReference type="ChEBI" id="CHEBI:60625"/>
        <dbReference type="EC" id="2.4.1.101"/>
    </reaction>
</comment>
<evidence type="ECO:0000256" key="8">
    <source>
        <dbReference type="ARBA" id="ARBA00022968"/>
    </source>
</evidence>
<dbReference type="PANTHER" id="PTHR10468">
    <property type="entry name" value="PROTEIN O-LINKED-MANNOSE BETA-1,2-N-ACETYLGLUCOSAMINYLTRANSFERASE 1/ALPHA-1,3-MANNOSYL-GLYCOPROTEIN 2-BETA-N-ACETYLGLUCOSAMINYLTRANSFERASE"/>
    <property type="match status" value="1"/>
</dbReference>
<evidence type="ECO:0000256" key="1">
    <source>
        <dbReference type="ARBA" id="ARBA00004323"/>
    </source>
</evidence>
<keyword evidence="5" id="KW-0808">Transferase</keyword>
<keyword evidence="11" id="KW-0472">Membrane</keyword>
<comment type="pathway">
    <text evidence="2 16">Protein modification; protein glycosylation.</text>
</comment>
<evidence type="ECO:0000256" key="9">
    <source>
        <dbReference type="ARBA" id="ARBA00022989"/>
    </source>
</evidence>
<comment type="similarity">
    <text evidence="3 16">Belongs to the glycosyltransferase 13 family.</text>
</comment>
<organism evidence="17">
    <name type="scientific">Tetraselmis chuii</name>
    <dbReference type="NCBI Taxonomy" id="63592"/>
    <lineage>
        <taxon>Eukaryota</taxon>
        <taxon>Viridiplantae</taxon>
        <taxon>Chlorophyta</taxon>
        <taxon>core chlorophytes</taxon>
        <taxon>Chlorodendrophyceae</taxon>
        <taxon>Chlorodendrales</taxon>
        <taxon>Chlorodendraceae</taxon>
        <taxon>Tetraselmis</taxon>
    </lineage>
</organism>
<reference evidence="17" key="1">
    <citation type="submission" date="2021-01" db="EMBL/GenBank/DDBJ databases">
        <authorList>
            <person name="Corre E."/>
            <person name="Pelletier E."/>
            <person name="Niang G."/>
            <person name="Scheremetjew M."/>
            <person name="Finn R."/>
            <person name="Kale V."/>
            <person name="Holt S."/>
            <person name="Cochrane G."/>
            <person name="Meng A."/>
            <person name="Brown T."/>
            <person name="Cohen L."/>
        </authorList>
    </citation>
    <scope>NUCLEOTIDE SEQUENCE</scope>
    <source>
        <strain evidence="17">PLY429</strain>
    </source>
</reference>
<evidence type="ECO:0000256" key="12">
    <source>
        <dbReference type="ARBA" id="ARBA00023211"/>
    </source>
</evidence>
<evidence type="ECO:0000256" key="10">
    <source>
        <dbReference type="ARBA" id="ARBA00023034"/>
    </source>
</evidence>
<evidence type="ECO:0000256" key="13">
    <source>
        <dbReference type="ARBA" id="ARBA00038949"/>
    </source>
</evidence>
<evidence type="ECO:0000256" key="16">
    <source>
        <dbReference type="RuleBase" id="RU368119"/>
    </source>
</evidence>
<dbReference type="GO" id="GO:0000139">
    <property type="term" value="C:Golgi membrane"/>
    <property type="evidence" value="ECO:0007669"/>
    <property type="project" value="UniProtKB-SubCell"/>
</dbReference>
<keyword evidence="8 16" id="KW-0735">Signal-anchor</keyword>
<keyword evidence="9" id="KW-1133">Transmembrane helix</keyword>
<gene>
    <name evidence="17" type="ORF">TCHU04912_LOCUS20825</name>
</gene>
<evidence type="ECO:0000256" key="7">
    <source>
        <dbReference type="ARBA" id="ARBA00022723"/>
    </source>
</evidence>
<evidence type="ECO:0000313" key="17">
    <source>
        <dbReference type="EMBL" id="CAD9222858.1"/>
    </source>
</evidence>
<keyword evidence="6" id="KW-0812">Transmembrane</keyword>
<dbReference type="Pfam" id="PF03071">
    <property type="entry name" value="GNT-I"/>
    <property type="match status" value="1"/>
</dbReference>
<comment type="subcellular location">
    <subcellularLocation>
        <location evidence="1 16">Golgi apparatus membrane</location>
        <topology evidence="1 16">Single-pass type II membrane protein</topology>
    </subcellularLocation>
</comment>
<evidence type="ECO:0000256" key="4">
    <source>
        <dbReference type="ARBA" id="ARBA00022676"/>
    </source>
</evidence>
<keyword evidence="10 16" id="KW-0333">Golgi apparatus</keyword>
<proteinExistence type="inferred from homology"/>
<dbReference type="InterPro" id="IPR004139">
    <property type="entry name" value="Glyco_trans_13"/>
</dbReference>
<evidence type="ECO:0000256" key="3">
    <source>
        <dbReference type="ARBA" id="ARBA00006492"/>
    </source>
</evidence>
<dbReference type="InterPro" id="IPR029044">
    <property type="entry name" value="Nucleotide-diphossugar_trans"/>
</dbReference>